<dbReference type="AlphaFoldDB" id="A0A8V0XAW3"/>
<dbReference type="SUPFAM" id="SSF48403">
    <property type="entry name" value="Ankyrin repeat"/>
    <property type="match status" value="1"/>
</dbReference>
<dbReference type="PANTHER" id="PTHR24124">
    <property type="entry name" value="ANKYRIN REPEAT FAMILY A"/>
    <property type="match status" value="1"/>
</dbReference>
<feature type="repeat" description="ANK" evidence="3">
    <location>
        <begin position="10"/>
        <end position="42"/>
    </location>
</feature>
<evidence type="ECO:0000256" key="2">
    <source>
        <dbReference type="ARBA" id="ARBA00023043"/>
    </source>
</evidence>
<dbReference type="Pfam" id="PF12796">
    <property type="entry name" value="Ank_2"/>
    <property type="match status" value="2"/>
</dbReference>
<evidence type="ECO:0000256" key="1">
    <source>
        <dbReference type="ARBA" id="ARBA00022737"/>
    </source>
</evidence>
<name>A0A8V0XAW3_CHICK</name>
<accession>A0A8V0XAW3</accession>
<gene>
    <name evidence="5" type="primary">LOC112530071</name>
</gene>
<evidence type="ECO:0000256" key="3">
    <source>
        <dbReference type="PROSITE-ProRule" id="PRU00023"/>
    </source>
</evidence>
<evidence type="ECO:0000313" key="6">
    <source>
        <dbReference type="Proteomes" id="UP000000539"/>
    </source>
</evidence>
<feature type="region of interest" description="Disordered" evidence="4">
    <location>
        <begin position="222"/>
        <end position="245"/>
    </location>
</feature>
<dbReference type="InterPro" id="IPR002110">
    <property type="entry name" value="Ankyrin_rpt"/>
</dbReference>
<dbReference type="GO" id="GO:0005634">
    <property type="term" value="C:nucleus"/>
    <property type="evidence" value="ECO:0000318"/>
    <property type="project" value="GO_Central"/>
</dbReference>
<dbReference type="PROSITE" id="PS50297">
    <property type="entry name" value="ANK_REP_REGION"/>
    <property type="match status" value="3"/>
</dbReference>
<evidence type="ECO:0000256" key="4">
    <source>
        <dbReference type="SAM" id="MobiDB-lite"/>
    </source>
</evidence>
<keyword evidence="2 3" id="KW-0040">ANK repeat</keyword>
<dbReference type="GlyGen" id="A0A8V0XAW3">
    <property type="glycosylation" value="1 site"/>
</dbReference>
<reference evidence="5" key="1">
    <citation type="submission" date="2025-08" db="UniProtKB">
        <authorList>
            <consortium name="Ensembl"/>
        </authorList>
    </citation>
    <scope>IDENTIFICATION</scope>
    <source>
        <strain evidence="5">broiler</strain>
    </source>
</reference>
<organism evidence="5 6">
    <name type="scientific">Gallus gallus</name>
    <name type="common">Chicken</name>
    <dbReference type="NCBI Taxonomy" id="9031"/>
    <lineage>
        <taxon>Eukaryota</taxon>
        <taxon>Metazoa</taxon>
        <taxon>Chordata</taxon>
        <taxon>Craniata</taxon>
        <taxon>Vertebrata</taxon>
        <taxon>Euteleostomi</taxon>
        <taxon>Archelosauria</taxon>
        <taxon>Archosauria</taxon>
        <taxon>Dinosauria</taxon>
        <taxon>Saurischia</taxon>
        <taxon>Theropoda</taxon>
        <taxon>Coelurosauria</taxon>
        <taxon>Aves</taxon>
        <taxon>Neognathae</taxon>
        <taxon>Galloanserae</taxon>
        <taxon>Galliformes</taxon>
        <taxon>Phasianidae</taxon>
        <taxon>Phasianinae</taxon>
        <taxon>Gallus</taxon>
    </lineage>
</organism>
<evidence type="ECO:0008006" key="7">
    <source>
        <dbReference type="Google" id="ProtNLM"/>
    </source>
</evidence>
<dbReference type="PROSITE" id="PS50088">
    <property type="entry name" value="ANK_REPEAT"/>
    <property type="match status" value="4"/>
</dbReference>
<evidence type="ECO:0000313" key="5">
    <source>
        <dbReference type="Ensembl" id="ENSGALP00010001647.1"/>
    </source>
</evidence>
<dbReference type="PANTHER" id="PTHR24124:SF7">
    <property type="entry name" value="NF-KAPPA-B INHIBITOR DELTA"/>
    <property type="match status" value="1"/>
</dbReference>
<proteinExistence type="predicted"/>
<reference evidence="5" key="2">
    <citation type="submission" date="2025-09" db="UniProtKB">
        <authorList>
            <consortium name="Ensembl"/>
        </authorList>
    </citation>
    <scope>IDENTIFICATION</scope>
    <source>
        <strain evidence="5">broiler</strain>
    </source>
</reference>
<dbReference type="Ensembl" id="ENSGALT00010003163.1">
    <property type="protein sequence ID" value="ENSGALP00010001647.1"/>
    <property type="gene ID" value="ENSGALG00010001372.1"/>
</dbReference>
<dbReference type="InterPro" id="IPR036770">
    <property type="entry name" value="Ankyrin_rpt-contain_sf"/>
</dbReference>
<dbReference type="Proteomes" id="UP000000539">
    <property type="component" value="Unassembled WGS sequence"/>
</dbReference>
<feature type="repeat" description="ANK" evidence="3">
    <location>
        <begin position="43"/>
        <end position="75"/>
    </location>
</feature>
<dbReference type="GeneTree" id="ENSGT00940000153695"/>
<dbReference type="GO" id="GO:0010468">
    <property type="term" value="P:regulation of gene expression"/>
    <property type="evidence" value="ECO:0000318"/>
    <property type="project" value="GO_Central"/>
</dbReference>
<dbReference type="OrthoDB" id="194358at2759"/>
<keyword evidence="6" id="KW-1185">Reference proteome</keyword>
<feature type="repeat" description="ANK" evidence="3">
    <location>
        <begin position="128"/>
        <end position="151"/>
    </location>
</feature>
<feature type="compositionally biased region" description="Polar residues" evidence="4">
    <location>
        <begin position="232"/>
        <end position="245"/>
    </location>
</feature>
<feature type="repeat" description="ANK" evidence="3">
    <location>
        <begin position="164"/>
        <end position="199"/>
    </location>
</feature>
<dbReference type="SMART" id="SM00248">
    <property type="entry name" value="ANK"/>
    <property type="match status" value="5"/>
</dbReference>
<protein>
    <recommendedName>
        <fullName evidence="7">NFKB inhibitor delta</fullName>
    </recommendedName>
</protein>
<dbReference type="Gene3D" id="1.25.40.20">
    <property type="entry name" value="Ankyrin repeat-containing domain"/>
    <property type="match status" value="1"/>
</dbReference>
<keyword evidence="1" id="KW-0677">Repeat</keyword>
<sequence length="245" mass="25687">MGRLELREHRGKTPLLVAAAAAAPAVLRDLIAVGADPNAADHAGRTALHLGAAYGLPAVLQAVMTSGVPVNVEARNFEGQTPLHCAALAHTAALQGGGPQNPTPQTRLRCVQILLSMGADPASQDSKSSLTPLHIAVRGGNLSLAQLLLRHPGGGARLVNMQAHGHTALHMAAALRGGQQEALLRLLLRWGADPALPNLEHQRARALLPRGGHGEQLRLLLKRRRSARRPSPTASVTSARGDPQQ</sequence>